<dbReference type="RefSeq" id="WP_241445059.1">
    <property type="nucleotide sequence ID" value="NZ_JAKZHW010000001.1"/>
</dbReference>
<name>A0ABS9VJD1_9SPHN</name>
<evidence type="ECO:0000313" key="1">
    <source>
        <dbReference type="EMBL" id="MCH8614634.1"/>
    </source>
</evidence>
<sequence length="150" mass="16761">MTLRTRERRCGQSAFDHEIIRTWSWPSTSPGSEWGASGSKAGERENIMSKLYKALAFGAVLVASPAAANHVFHLDEPFASRGACEAETASLSNDDDFLLDAFPDLFSSHGEVRSFLNKAFTCELNSGDGQWYINDHRLEVLGSDWFQRRQ</sequence>
<dbReference type="EMBL" id="JAKZHW010000001">
    <property type="protein sequence ID" value="MCH8614634.1"/>
    <property type="molecule type" value="Genomic_DNA"/>
</dbReference>
<proteinExistence type="predicted"/>
<gene>
    <name evidence="1" type="ORF">LZ016_00740</name>
</gene>
<dbReference type="Proteomes" id="UP001203058">
    <property type="component" value="Unassembled WGS sequence"/>
</dbReference>
<accession>A0ABS9VJD1</accession>
<reference evidence="1 2" key="1">
    <citation type="submission" date="2022-03" db="EMBL/GenBank/DDBJ databases">
        <authorList>
            <person name="Jo J.-H."/>
            <person name="Im W.-T."/>
        </authorList>
    </citation>
    <scope>NUCLEOTIDE SEQUENCE [LARGE SCALE GENOMIC DNA]</scope>
    <source>
        <strain evidence="1 2">SM33</strain>
    </source>
</reference>
<comment type="caution">
    <text evidence="1">The sequence shown here is derived from an EMBL/GenBank/DDBJ whole genome shotgun (WGS) entry which is preliminary data.</text>
</comment>
<keyword evidence="2" id="KW-1185">Reference proteome</keyword>
<evidence type="ECO:0000313" key="2">
    <source>
        <dbReference type="Proteomes" id="UP001203058"/>
    </source>
</evidence>
<organism evidence="1 2">
    <name type="scientific">Sphingomonas telluris</name>
    <dbReference type="NCBI Taxonomy" id="2907998"/>
    <lineage>
        <taxon>Bacteria</taxon>
        <taxon>Pseudomonadati</taxon>
        <taxon>Pseudomonadota</taxon>
        <taxon>Alphaproteobacteria</taxon>
        <taxon>Sphingomonadales</taxon>
        <taxon>Sphingomonadaceae</taxon>
        <taxon>Sphingomonas</taxon>
    </lineage>
</organism>
<protein>
    <submittedName>
        <fullName evidence="1">Uncharacterized protein</fullName>
    </submittedName>
</protein>